<dbReference type="Proteomes" id="UP000532194">
    <property type="component" value="Unassembled WGS sequence"/>
</dbReference>
<keyword evidence="9" id="KW-0460">Magnesium</keyword>
<evidence type="ECO:0000256" key="7">
    <source>
        <dbReference type="PIRNR" id="PIRNR000706"/>
    </source>
</evidence>
<dbReference type="InterPro" id="IPR051678">
    <property type="entry name" value="AGP_Transferase"/>
</dbReference>
<evidence type="ECO:0000256" key="2">
    <source>
        <dbReference type="ARBA" id="ARBA00022679"/>
    </source>
</evidence>
<dbReference type="AlphaFoldDB" id="A0A7Y0EQ82"/>
<feature type="active site" description="Proton acceptor" evidence="8">
    <location>
        <position position="191"/>
    </location>
</feature>
<evidence type="ECO:0000256" key="9">
    <source>
        <dbReference type="PIRSR" id="PIRSR000706-2"/>
    </source>
</evidence>
<keyword evidence="3 7" id="KW-0547">Nucleotide-binding</keyword>
<protein>
    <submittedName>
        <fullName evidence="11">Aminoglycoside transferase</fullName>
    </submittedName>
</protein>
<evidence type="ECO:0000313" key="12">
    <source>
        <dbReference type="Proteomes" id="UP000532194"/>
    </source>
</evidence>
<keyword evidence="6 7" id="KW-0046">Antibiotic resistance</keyword>
<evidence type="ECO:0000256" key="1">
    <source>
        <dbReference type="ARBA" id="ARBA00006219"/>
    </source>
</evidence>
<gene>
    <name evidence="11" type="ORF">G1C95_1562</name>
</gene>
<evidence type="ECO:0000256" key="3">
    <source>
        <dbReference type="ARBA" id="ARBA00022741"/>
    </source>
</evidence>
<name>A0A7Y0EQ82_9BIFI</name>
<keyword evidence="9" id="KW-0479">Metal-binding</keyword>
<feature type="binding site" evidence="9">
    <location>
        <position position="196"/>
    </location>
    <ligand>
        <name>Mg(2+)</name>
        <dbReference type="ChEBI" id="CHEBI:18420"/>
    </ligand>
</feature>
<evidence type="ECO:0000256" key="8">
    <source>
        <dbReference type="PIRSR" id="PIRSR000706-1"/>
    </source>
</evidence>
<dbReference type="GO" id="GO:0005524">
    <property type="term" value="F:ATP binding"/>
    <property type="evidence" value="ECO:0007669"/>
    <property type="project" value="UniProtKB-KW"/>
</dbReference>
<keyword evidence="12" id="KW-1185">Reference proteome</keyword>
<evidence type="ECO:0000256" key="4">
    <source>
        <dbReference type="ARBA" id="ARBA00022777"/>
    </source>
</evidence>
<dbReference type="InterPro" id="IPR024165">
    <property type="entry name" value="Kan/Strep_kinase"/>
</dbReference>
<dbReference type="InterPro" id="IPR002575">
    <property type="entry name" value="Aminoglycoside_PTrfase"/>
</dbReference>
<keyword evidence="2 7" id="KW-0808">Transferase</keyword>
<dbReference type="Pfam" id="PF01636">
    <property type="entry name" value="APH"/>
    <property type="match status" value="1"/>
</dbReference>
<sequence length="266" mass="30568">MLEHMKRTSLQHSDLPSWLDASLAHAPMFDSSSSPEARVTFIDAEGGFFLKRAGLGTLKREVELTRFFHARGLATEVLRYEQDTTRKCDWMLTRRLPGEDCTATQYMEQPERLVELMAERLTLLHTMPTDGCPVPNHTSRYLTRAEAGQRIGRADPSFFTNMFGLASLDEIRRVIDERRQLLHTDTLLHGDYCLPNIILDNWQFSGFVDLDSGGVGDRHVDVFWALWTLRFNFHTDQYDDRFLDAYGRDHVNLDTLPLIAAIEVFG</sequence>
<dbReference type="GO" id="GO:0016301">
    <property type="term" value="F:kinase activity"/>
    <property type="evidence" value="ECO:0007669"/>
    <property type="project" value="UniProtKB-KW"/>
</dbReference>
<dbReference type="CDD" id="cd05150">
    <property type="entry name" value="APH"/>
    <property type="match status" value="1"/>
</dbReference>
<evidence type="ECO:0000256" key="6">
    <source>
        <dbReference type="ARBA" id="ARBA00023251"/>
    </source>
</evidence>
<dbReference type="PIRSF" id="PIRSF000706">
    <property type="entry name" value="Kanamycin_kin"/>
    <property type="match status" value="1"/>
</dbReference>
<keyword evidence="4 7" id="KW-0418">Kinase</keyword>
<evidence type="ECO:0000256" key="5">
    <source>
        <dbReference type="ARBA" id="ARBA00022840"/>
    </source>
</evidence>
<evidence type="ECO:0000313" key="11">
    <source>
        <dbReference type="EMBL" id="NMM94375.1"/>
    </source>
</evidence>
<dbReference type="GO" id="GO:0016773">
    <property type="term" value="F:phosphotransferase activity, alcohol group as acceptor"/>
    <property type="evidence" value="ECO:0007669"/>
    <property type="project" value="InterPro"/>
</dbReference>
<comment type="similarity">
    <text evidence="1 7">Belongs to the aminoglycoside phosphotransferase family.</text>
</comment>
<dbReference type="PANTHER" id="PTHR21310">
    <property type="entry name" value="AMINOGLYCOSIDE PHOSPHOTRANSFERASE-RELATED-RELATED"/>
    <property type="match status" value="1"/>
</dbReference>
<dbReference type="GO" id="GO:0046677">
    <property type="term" value="P:response to antibiotic"/>
    <property type="evidence" value="ECO:0007669"/>
    <property type="project" value="UniProtKB-KW"/>
</dbReference>
<dbReference type="PANTHER" id="PTHR21310:SF41">
    <property type="entry name" value="3'-PHOSPHOTRANSFERASE, PUTATIVE-RELATED"/>
    <property type="match status" value="1"/>
</dbReference>
<organism evidence="11 12">
    <name type="scientific">Bifidobacterium oedipodis</name>
    <dbReference type="NCBI Taxonomy" id="2675322"/>
    <lineage>
        <taxon>Bacteria</taxon>
        <taxon>Bacillati</taxon>
        <taxon>Actinomycetota</taxon>
        <taxon>Actinomycetes</taxon>
        <taxon>Bifidobacteriales</taxon>
        <taxon>Bifidobacteriaceae</taxon>
        <taxon>Bifidobacterium</taxon>
    </lineage>
</organism>
<keyword evidence="5 7" id="KW-0067">ATP-binding</keyword>
<proteinExistence type="inferred from homology"/>
<feature type="domain" description="Aminoglycoside phosphotransferase" evidence="10">
    <location>
        <begin position="41"/>
        <end position="250"/>
    </location>
</feature>
<dbReference type="Gene3D" id="3.90.1200.10">
    <property type="match status" value="1"/>
</dbReference>
<feature type="binding site" evidence="9">
    <location>
        <position position="209"/>
    </location>
    <ligand>
        <name>Mg(2+)</name>
        <dbReference type="ChEBI" id="CHEBI:18420"/>
    </ligand>
</feature>
<reference evidence="11 12" key="1">
    <citation type="submission" date="2020-02" db="EMBL/GenBank/DDBJ databases">
        <title>Characterization of phylogenetic diversity of novel bifidobacterial species isolated in Czech ZOOs.</title>
        <authorList>
            <person name="Lugli G.A."/>
            <person name="Vera N.B."/>
            <person name="Ventura M."/>
        </authorList>
    </citation>
    <scope>NUCLEOTIDE SEQUENCE [LARGE SCALE GENOMIC DNA]</scope>
    <source>
        <strain evidence="11 12">DSM 109957</strain>
    </source>
</reference>
<evidence type="ECO:0000259" key="10">
    <source>
        <dbReference type="Pfam" id="PF01636"/>
    </source>
</evidence>
<accession>A0A7Y0EQ82</accession>
<dbReference type="InterPro" id="IPR011009">
    <property type="entry name" value="Kinase-like_dom_sf"/>
</dbReference>
<dbReference type="EMBL" id="JAAIII010000004">
    <property type="protein sequence ID" value="NMM94375.1"/>
    <property type="molecule type" value="Genomic_DNA"/>
</dbReference>
<dbReference type="SUPFAM" id="SSF56112">
    <property type="entry name" value="Protein kinase-like (PK-like)"/>
    <property type="match status" value="1"/>
</dbReference>
<comment type="caution">
    <text evidence="11">The sequence shown here is derived from an EMBL/GenBank/DDBJ whole genome shotgun (WGS) entry which is preliminary data.</text>
</comment>
<dbReference type="GO" id="GO:0046872">
    <property type="term" value="F:metal ion binding"/>
    <property type="evidence" value="ECO:0007669"/>
    <property type="project" value="UniProtKB-KW"/>
</dbReference>